<dbReference type="OrthoDB" id="9807064at2"/>
<feature type="domain" description="BPL/LPL catalytic" evidence="7">
    <location>
        <begin position="70"/>
        <end position="263"/>
    </location>
</feature>
<reference evidence="9" key="1">
    <citation type="journal article" date="2018" name="Science">
        <title>A primordial and reversible TCA cycle in a facultatively chemolithoautotrophic thermophile.</title>
        <authorList>
            <person name="Nunoura T."/>
            <person name="Chikaraishi Y."/>
            <person name="Izaki R."/>
            <person name="Suwa T."/>
            <person name="Sato T."/>
            <person name="Harada T."/>
            <person name="Mori K."/>
            <person name="Kato Y."/>
            <person name="Miyazaki M."/>
            <person name="Shimamura S."/>
            <person name="Yanagawa K."/>
            <person name="Shuto A."/>
            <person name="Ohkouchi N."/>
            <person name="Fujita N."/>
            <person name="Takaki Y."/>
            <person name="Atomi H."/>
            <person name="Takai K."/>
        </authorList>
    </citation>
    <scope>NUCLEOTIDE SEQUENCE [LARGE SCALE GENOMIC DNA]</scope>
    <source>
        <strain evidence="9">DSM 17441 / JCM 13301 / NBRC 103674 / ABI70S6</strain>
    </source>
</reference>
<dbReference type="PATRIC" id="fig|1298851.3.peg.884"/>
<evidence type="ECO:0000256" key="4">
    <source>
        <dbReference type="ARBA" id="ARBA00023267"/>
    </source>
</evidence>
<dbReference type="InterPro" id="IPR008988">
    <property type="entry name" value="Transcriptional_repressor_C"/>
</dbReference>
<dbReference type="GO" id="GO:0006355">
    <property type="term" value="P:regulation of DNA-templated transcription"/>
    <property type="evidence" value="ECO:0007669"/>
    <property type="project" value="UniProtKB-UniRule"/>
</dbReference>
<dbReference type="InterPro" id="IPR045864">
    <property type="entry name" value="aa-tRNA-synth_II/BPL/LPL"/>
</dbReference>
<dbReference type="InterPro" id="IPR004143">
    <property type="entry name" value="BPL_LPL_catalytic"/>
</dbReference>
<proteinExistence type="inferred from homology"/>
<keyword evidence="3 6" id="KW-0067">ATP-binding</keyword>
<keyword evidence="6" id="KW-0238">DNA-binding</keyword>
<dbReference type="Gene3D" id="3.30.930.10">
    <property type="entry name" value="Bira Bifunctional Protein, Domain 2"/>
    <property type="match status" value="1"/>
</dbReference>
<gene>
    <name evidence="6 8" type="primary">birA</name>
    <name evidence="8" type="ORF">TST_0848</name>
</gene>
<comment type="catalytic activity">
    <reaction evidence="5 6">
        <text>biotin + L-lysyl-[protein] + ATP = N(6)-biotinyl-L-lysyl-[protein] + AMP + diphosphate + H(+)</text>
        <dbReference type="Rhea" id="RHEA:11756"/>
        <dbReference type="Rhea" id="RHEA-COMP:9752"/>
        <dbReference type="Rhea" id="RHEA-COMP:10505"/>
        <dbReference type="ChEBI" id="CHEBI:15378"/>
        <dbReference type="ChEBI" id="CHEBI:29969"/>
        <dbReference type="ChEBI" id="CHEBI:30616"/>
        <dbReference type="ChEBI" id="CHEBI:33019"/>
        <dbReference type="ChEBI" id="CHEBI:57586"/>
        <dbReference type="ChEBI" id="CHEBI:83144"/>
        <dbReference type="ChEBI" id="CHEBI:456215"/>
        <dbReference type="EC" id="6.3.4.15"/>
    </reaction>
</comment>
<dbReference type="Pfam" id="PF02237">
    <property type="entry name" value="BPL_C"/>
    <property type="match status" value="1"/>
</dbReference>
<dbReference type="NCBIfam" id="TIGR00121">
    <property type="entry name" value="birA_ligase"/>
    <property type="match status" value="1"/>
</dbReference>
<feature type="DNA-binding region" description="H-T-H motif" evidence="6">
    <location>
        <begin position="25"/>
        <end position="44"/>
    </location>
</feature>
<dbReference type="Pfam" id="PF03099">
    <property type="entry name" value="BPL_LplA_LipB"/>
    <property type="match status" value="1"/>
</dbReference>
<evidence type="ECO:0000256" key="3">
    <source>
        <dbReference type="ARBA" id="ARBA00022840"/>
    </source>
</evidence>
<evidence type="ECO:0000313" key="8">
    <source>
        <dbReference type="EMBL" id="BAT71648.1"/>
    </source>
</evidence>
<dbReference type="Proteomes" id="UP000063234">
    <property type="component" value="Chromosome"/>
</dbReference>
<protein>
    <recommendedName>
        <fullName evidence="6">Bifunctional ligase/repressor BirA</fullName>
    </recommendedName>
    <alternativeName>
        <fullName evidence="6">Biotin--[acetyl-CoA-carboxylase] ligase</fullName>
        <ecNumber evidence="6">6.3.4.15</ecNumber>
    </alternativeName>
    <alternativeName>
        <fullName evidence="6">Biotin--protein ligase</fullName>
    </alternativeName>
    <alternativeName>
        <fullName evidence="6">Biotin-[acetyl-CoA carboxylase] synthetase</fullName>
    </alternativeName>
</protein>
<dbReference type="RefSeq" id="WP_068549645.1">
    <property type="nucleotide sequence ID" value="NZ_AP013035.1"/>
</dbReference>
<evidence type="ECO:0000313" key="9">
    <source>
        <dbReference type="Proteomes" id="UP000063234"/>
    </source>
</evidence>
<evidence type="ECO:0000256" key="1">
    <source>
        <dbReference type="ARBA" id="ARBA00022598"/>
    </source>
</evidence>
<keyword evidence="1 6" id="KW-0436">Ligase</keyword>
<keyword evidence="4 6" id="KW-0092">Biotin</keyword>
<dbReference type="PROSITE" id="PS51733">
    <property type="entry name" value="BPL_LPL_CATALYTIC"/>
    <property type="match status" value="1"/>
</dbReference>
<dbReference type="EMBL" id="AP013035">
    <property type="protein sequence ID" value="BAT71648.1"/>
    <property type="molecule type" value="Genomic_DNA"/>
</dbReference>
<comment type="caution">
    <text evidence="6">Lacks conserved residue(s) required for the propagation of feature annotation.</text>
</comment>
<organism evidence="8 9">
    <name type="scientific">Thermosulfidibacter takaii (strain DSM 17441 / JCM 13301 / NBRC 103674 / ABI70S6)</name>
    <dbReference type="NCBI Taxonomy" id="1298851"/>
    <lineage>
        <taxon>Bacteria</taxon>
        <taxon>Pseudomonadati</taxon>
        <taxon>Thermosulfidibacterota</taxon>
        <taxon>Thermosulfidibacteria</taxon>
        <taxon>Thermosulfidibacterales</taxon>
        <taxon>Thermosulfidibacteraceae</taxon>
    </lineage>
</organism>
<evidence type="ECO:0000256" key="5">
    <source>
        <dbReference type="ARBA" id="ARBA00047846"/>
    </source>
</evidence>
<dbReference type="SUPFAM" id="SSF46785">
    <property type="entry name" value="Winged helix' DNA-binding domain"/>
    <property type="match status" value="1"/>
</dbReference>
<dbReference type="InterPro" id="IPR036390">
    <property type="entry name" value="WH_DNA-bd_sf"/>
</dbReference>
<evidence type="ECO:0000259" key="7">
    <source>
        <dbReference type="PROSITE" id="PS51733"/>
    </source>
</evidence>
<dbReference type="PROSITE" id="PS00519">
    <property type="entry name" value="HTH_ASNC_1"/>
    <property type="match status" value="1"/>
</dbReference>
<dbReference type="GO" id="GO:0005524">
    <property type="term" value="F:ATP binding"/>
    <property type="evidence" value="ECO:0007669"/>
    <property type="project" value="UniProtKB-UniRule"/>
</dbReference>
<keyword evidence="6" id="KW-0805">Transcription regulation</keyword>
<feature type="binding site" evidence="6">
    <location>
        <position position="120"/>
    </location>
    <ligand>
        <name>biotin</name>
        <dbReference type="ChEBI" id="CHEBI:57586"/>
    </ligand>
</feature>
<dbReference type="InterPro" id="IPR013196">
    <property type="entry name" value="HTH_11"/>
</dbReference>
<feature type="binding site" evidence="6">
    <location>
        <begin position="96"/>
        <end position="98"/>
    </location>
    <ligand>
        <name>biotin</name>
        <dbReference type="ChEBI" id="CHEBI:57586"/>
    </ligand>
</feature>
<dbReference type="InterPro" id="IPR030855">
    <property type="entry name" value="Bifunct_BirA"/>
</dbReference>
<dbReference type="PANTHER" id="PTHR12835:SF5">
    <property type="entry name" value="BIOTIN--PROTEIN LIGASE"/>
    <property type="match status" value="1"/>
</dbReference>
<evidence type="ECO:0000256" key="6">
    <source>
        <dbReference type="HAMAP-Rule" id="MF_00978"/>
    </source>
</evidence>
<evidence type="ECO:0000256" key="2">
    <source>
        <dbReference type="ARBA" id="ARBA00022741"/>
    </source>
</evidence>
<dbReference type="GO" id="GO:0004077">
    <property type="term" value="F:biotin--[biotin carboxyl-carrier protein] ligase activity"/>
    <property type="evidence" value="ECO:0007669"/>
    <property type="project" value="UniProtKB-UniRule"/>
</dbReference>
<comment type="function">
    <text evidence="6">Acts both as a biotin--[acetyl-CoA-carboxylase] ligase and a repressor.</text>
</comment>
<dbReference type="AlphaFoldDB" id="A0A0S3QTI9"/>
<comment type="similarity">
    <text evidence="6">Belongs to the biotin--protein ligase family.</text>
</comment>
<dbReference type="STRING" id="1298851.TST_0848"/>
<dbReference type="SUPFAM" id="SSF50037">
    <property type="entry name" value="C-terminal domain of transcriptional repressors"/>
    <property type="match status" value="1"/>
</dbReference>
<dbReference type="SUPFAM" id="SSF55681">
    <property type="entry name" value="Class II aaRS and biotin synthetases"/>
    <property type="match status" value="1"/>
</dbReference>
<sequence length="326" mass="36658">MQNENDKNVAILKYLLKHKGEVVSGEDLAFNLGISRVALNKRIKKMIEKGIPVQPIERKGYFLDKEPEVLSPEVIKAYLENPLIGQDLHVYEVVDSTNRIAKDLAFEGAPEGCTIVADYQTAGKGRLGRKWFSPPGKNLYFSVILRPRLSPMFLFQTTMISSIAVCESLRNLNIPALIKWPNDVYVNGKKICGVLNEAEIKKNFVEFVILGIGVNVNISLDEMPEDIKNIATSVYEETKNYCNRAKLLSNILDNLYKWYKRLSTGDTASLFRYWREFNFTLGKKVKVDGKLEGEAVGITPTGELLLRDDHGKITAVSSGDVVLLKK</sequence>
<dbReference type="KEGG" id="ttk:TST_0848"/>
<dbReference type="CDD" id="cd16442">
    <property type="entry name" value="BPL"/>
    <property type="match status" value="1"/>
</dbReference>
<dbReference type="InterPro" id="IPR019885">
    <property type="entry name" value="Tscrpt_reg_HTH_AsnC-type_CS"/>
</dbReference>
<dbReference type="Pfam" id="PF08279">
    <property type="entry name" value="HTH_11"/>
    <property type="match status" value="1"/>
</dbReference>
<dbReference type="InterPro" id="IPR004408">
    <property type="entry name" value="Biotin_CoA_COase_ligase"/>
</dbReference>
<dbReference type="Gene3D" id="2.30.30.100">
    <property type="match status" value="1"/>
</dbReference>
<dbReference type="Gene3D" id="1.10.10.10">
    <property type="entry name" value="Winged helix-like DNA-binding domain superfamily/Winged helix DNA-binding domain"/>
    <property type="match status" value="1"/>
</dbReference>
<dbReference type="GO" id="GO:0005737">
    <property type="term" value="C:cytoplasm"/>
    <property type="evidence" value="ECO:0007669"/>
    <property type="project" value="TreeGrafter"/>
</dbReference>
<feature type="binding site" evidence="6">
    <location>
        <position position="190"/>
    </location>
    <ligand>
        <name>biotin</name>
        <dbReference type="ChEBI" id="CHEBI:57586"/>
    </ligand>
</feature>
<keyword evidence="2 6" id="KW-0547">Nucleotide-binding</keyword>
<name>A0A0S3QTI9_THET7</name>
<keyword evidence="6" id="KW-0678">Repressor</keyword>
<keyword evidence="9" id="KW-1185">Reference proteome</keyword>
<dbReference type="PANTHER" id="PTHR12835">
    <property type="entry name" value="BIOTIN PROTEIN LIGASE"/>
    <property type="match status" value="1"/>
</dbReference>
<dbReference type="GO" id="GO:0003677">
    <property type="term" value="F:DNA binding"/>
    <property type="evidence" value="ECO:0007669"/>
    <property type="project" value="UniProtKB-UniRule"/>
</dbReference>
<keyword evidence="6" id="KW-0804">Transcription</keyword>
<dbReference type="HAMAP" id="MF_00978">
    <property type="entry name" value="Bifunct_BirA"/>
    <property type="match status" value="1"/>
</dbReference>
<dbReference type="EC" id="6.3.4.15" evidence="6"/>
<dbReference type="InterPro" id="IPR036388">
    <property type="entry name" value="WH-like_DNA-bd_sf"/>
</dbReference>
<accession>A0A0S3QTI9</accession>
<dbReference type="InterPro" id="IPR003142">
    <property type="entry name" value="BPL_C"/>
</dbReference>